<accession>A0A8S1RQW4</accession>
<dbReference type="Proteomes" id="UP000692954">
    <property type="component" value="Unassembled WGS sequence"/>
</dbReference>
<evidence type="ECO:0000313" key="1">
    <source>
        <dbReference type="EMBL" id="CAD8129479.1"/>
    </source>
</evidence>
<keyword evidence="2" id="KW-1185">Reference proteome</keyword>
<name>A0A8S1RQW4_9CILI</name>
<reference evidence="1" key="1">
    <citation type="submission" date="2021-01" db="EMBL/GenBank/DDBJ databases">
        <authorList>
            <consortium name="Genoscope - CEA"/>
            <person name="William W."/>
        </authorList>
    </citation>
    <scope>NUCLEOTIDE SEQUENCE</scope>
</reference>
<dbReference type="OrthoDB" id="326098at2759"/>
<gene>
    <name evidence="1" type="ORF">PSON_ATCC_30995.1.T2250012</name>
</gene>
<dbReference type="AlphaFoldDB" id="A0A8S1RQW4"/>
<protein>
    <submittedName>
        <fullName evidence="1">Uncharacterized protein</fullName>
    </submittedName>
</protein>
<evidence type="ECO:0000313" key="2">
    <source>
        <dbReference type="Proteomes" id="UP000692954"/>
    </source>
</evidence>
<organism evidence="1 2">
    <name type="scientific">Paramecium sonneborni</name>
    <dbReference type="NCBI Taxonomy" id="65129"/>
    <lineage>
        <taxon>Eukaryota</taxon>
        <taxon>Sar</taxon>
        <taxon>Alveolata</taxon>
        <taxon>Ciliophora</taxon>
        <taxon>Intramacronucleata</taxon>
        <taxon>Oligohymenophorea</taxon>
        <taxon>Peniculida</taxon>
        <taxon>Parameciidae</taxon>
        <taxon>Paramecium</taxon>
    </lineage>
</organism>
<proteinExistence type="predicted"/>
<dbReference type="EMBL" id="CAJJDN010000225">
    <property type="protein sequence ID" value="CAD8129479.1"/>
    <property type="molecule type" value="Genomic_DNA"/>
</dbReference>
<comment type="caution">
    <text evidence="1">The sequence shown here is derived from an EMBL/GenBank/DDBJ whole genome shotgun (WGS) entry which is preliminary data.</text>
</comment>
<sequence length="198" mass="24071">MNFVYWKIVNSFQLEINKYILRLGIFLQDFSFEYTFFGQNYLFGDTSIFEYPIYVIKRWLKQQPLDKSPLDTLIFRETINQDNQDHVKIGDKNIYLQYHQNTIPELNGFTITMYSYNFLISKIYTSTSIYDISDFGVQYLKLLSKWRYIQYEKGTNENQGQPIFKIFFPSLIDKQRIFYWKNQIKHFIGTTMYYFMQG</sequence>